<sequence>MTQHVSNINVNALLRRGTLNITWRLALFALVLIPVSGCVSSGFDLGLSDEPDTTIQSGSVDPALGSATDDAVIADAVATAKIEPGLVQDVPWSNIATGNFGSVSFIRENKSVGKVCRDFIVSKHSYDGISQYTGEICRTRLTKSWTLNSLSEQG</sequence>
<dbReference type="RefSeq" id="WP_267990905.1">
    <property type="nucleotide sequence ID" value="NZ_JAPJZI010000001.1"/>
</dbReference>
<accession>A0A9X3UIY7</accession>
<gene>
    <name evidence="3" type="ORF">OQ273_12880</name>
</gene>
<comment type="caution">
    <text evidence="3">The sequence shown here is derived from an EMBL/GenBank/DDBJ whole genome shotgun (WGS) entry which is preliminary data.</text>
</comment>
<dbReference type="EMBL" id="JAPJZI010000001">
    <property type="protein sequence ID" value="MDA5399470.1"/>
    <property type="molecule type" value="Genomic_DNA"/>
</dbReference>
<keyword evidence="1" id="KW-1133">Transmembrane helix</keyword>
<keyword evidence="1" id="KW-0812">Transmembrane</keyword>
<name>A0A9X3UIY7_9HYPH</name>
<proteinExistence type="predicted"/>
<dbReference type="Pfam" id="PF16998">
    <property type="entry name" value="17kDa_Anti_2"/>
    <property type="match status" value="1"/>
</dbReference>
<dbReference type="AlphaFoldDB" id="A0A9X3UIY7"/>
<evidence type="ECO:0000259" key="2">
    <source>
        <dbReference type="Pfam" id="PF16998"/>
    </source>
</evidence>
<evidence type="ECO:0000313" key="3">
    <source>
        <dbReference type="EMBL" id="MDA5399470.1"/>
    </source>
</evidence>
<reference evidence="3" key="1">
    <citation type="submission" date="2022-11" db="EMBL/GenBank/DDBJ databases">
        <title>Draft genome sequence of Hoeflea poritis E7-10 and Hoeflea prorocentri PM5-8, separated from scleractinian coral Porites lutea and marine dinoflagellate.</title>
        <authorList>
            <person name="Zhang G."/>
            <person name="Wei Q."/>
            <person name="Cai L."/>
        </authorList>
    </citation>
    <scope>NUCLEOTIDE SEQUENCE</scope>
    <source>
        <strain evidence="3">PM5-8</strain>
    </source>
</reference>
<organism evidence="3 4">
    <name type="scientific">Hoeflea prorocentri</name>
    <dbReference type="NCBI Taxonomy" id="1922333"/>
    <lineage>
        <taxon>Bacteria</taxon>
        <taxon>Pseudomonadati</taxon>
        <taxon>Pseudomonadota</taxon>
        <taxon>Alphaproteobacteria</taxon>
        <taxon>Hyphomicrobiales</taxon>
        <taxon>Rhizobiaceae</taxon>
        <taxon>Hoeflea</taxon>
    </lineage>
</organism>
<evidence type="ECO:0000256" key="1">
    <source>
        <dbReference type="SAM" id="Phobius"/>
    </source>
</evidence>
<keyword evidence="4" id="KW-1185">Reference proteome</keyword>
<feature type="transmembrane region" description="Helical" evidence="1">
    <location>
        <begin position="21"/>
        <end position="43"/>
    </location>
</feature>
<keyword evidence="1" id="KW-0472">Membrane</keyword>
<protein>
    <submittedName>
        <fullName evidence="3">RT0821/Lpp0805 family surface protein</fullName>
    </submittedName>
</protein>
<dbReference type="Proteomes" id="UP001151234">
    <property type="component" value="Unassembled WGS sequence"/>
</dbReference>
<dbReference type="InterPro" id="IPR032635">
    <property type="entry name" value="Anti_2"/>
</dbReference>
<feature type="domain" description="Surface antigen" evidence="2">
    <location>
        <begin position="50"/>
        <end position="151"/>
    </location>
</feature>
<evidence type="ECO:0000313" key="4">
    <source>
        <dbReference type="Proteomes" id="UP001151234"/>
    </source>
</evidence>